<dbReference type="Gene3D" id="2.60.40.10">
    <property type="entry name" value="Immunoglobulins"/>
    <property type="match status" value="2"/>
</dbReference>
<dbReference type="InterPro" id="IPR003599">
    <property type="entry name" value="Ig_sub"/>
</dbReference>
<protein>
    <recommendedName>
        <fullName evidence="3">Ig-like domain-containing protein</fullName>
    </recommendedName>
</protein>
<name>A0A5E4BND4_MARMO</name>
<dbReference type="InterPro" id="IPR007110">
    <property type="entry name" value="Ig-like_dom"/>
</dbReference>
<sequence>MHQPPKQFPEMDYLTFLLAILHVHKALCEETFWDTTIKFAENMTLECMYPSVDITQVEWFKIHDVQKSIGLLHPIYGVVIHEPYDKKLHLLNSTTAPNTVILSFYNASETDVGTYSCSFLTYTHGTWKKTIRVVQSDSFETDAPLNYHIVSESGKNVTLNCQLQMDGLVHQVTWEKIQPYQIDLLTCCNLSQGRSYTSKYPRQILSNCSQGSRSSWLLIPNATTSDSGLYRCRFSARSGENETFVAKLTITDGKADSQYLLFVAGGVVLLFVVAIVIIIVISCNRRRRRQKSTPFKESWDTKSKAANNYRSPFSITQPMEDTREDIYVNYPTFSRRPKPRV</sequence>
<dbReference type="PANTHER" id="PTHR47011:SF1">
    <property type="entry name" value="CD226 ANTIGEN"/>
    <property type="match status" value="1"/>
</dbReference>
<reference evidence="4" key="1">
    <citation type="submission" date="2019-04" db="EMBL/GenBank/DDBJ databases">
        <authorList>
            <person name="Alioto T."/>
            <person name="Alioto T."/>
        </authorList>
    </citation>
    <scope>NUCLEOTIDE SEQUENCE [LARGE SCALE GENOMIC DNA]</scope>
</reference>
<dbReference type="InterPro" id="IPR013783">
    <property type="entry name" value="Ig-like_fold"/>
</dbReference>
<evidence type="ECO:0000313" key="5">
    <source>
        <dbReference type="Proteomes" id="UP000335636"/>
    </source>
</evidence>
<proteinExistence type="predicted"/>
<feature type="chain" id="PRO_5022837502" description="Ig-like domain-containing protein" evidence="2">
    <location>
        <begin position="29"/>
        <end position="341"/>
    </location>
</feature>
<dbReference type="GO" id="GO:0009897">
    <property type="term" value="C:external side of plasma membrane"/>
    <property type="evidence" value="ECO:0007669"/>
    <property type="project" value="TreeGrafter"/>
</dbReference>
<comment type="caution">
    <text evidence="4">The sequence shown here is derived from an EMBL/GenBank/DDBJ whole genome shotgun (WGS) entry which is preliminary data.</text>
</comment>
<evidence type="ECO:0000256" key="2">
    <source>
        <dbReference type="SAM" id="SignalP"/>
    </source>
</evidence>
<keyword evidence="5" id="KW-1185">Reference proteome</keyword>
<feature type="domain" description="Ig-like" evidence="3">
    <location>
        <begin position="144"/>
        <end position="251"/>
    </location>
</feature>
<organism evidence="4 5">
    <name type="scientific">Marmota monax</name>
    <name type="common">Woodchuck</name>
    <dbReference type="NCBI Taxonomy" id="9995"/>
    <lineage>
        <taxon>Eukaryota</taxon>
        <taxon>Metazoa</taxon>
        <taxon>Chordata</taxon>
        <taxon>Craniata</taxon>
        <taxon>Vertebrata</taxon>
        <taxon>Euteleostomi</taxon>
        <taxon>Mammalia</taxon>
        <taxon>Eutheria</taxon>
        <taxon>Euarchontoglires</taxon>
        <taxon>Glires</taxon>
        <taxon>Rodentia</taxon>
        <taxon>Sciuromorpha</taxon>
        <taxon>Sciuridae</taxon>
        <taxon>Xerinae</taxon>
        <taxon>Marmotini</taxon>
        <taxon>Marmota</taxon>
    </lineage>
</organism>
<evidence type="ECO:0000313" key="4">
    <source>
        <dbReference type="EMBL" id="VTJ70935.1"/>
    </source>
</evidence>
<dbReference type="InterPro" id="IPR042842">
    <property type="entry name" value="CD226"/>
</dbReference>
<dbReference type="PROSITE" id="PS50835">
    <property type="entry name" value="IG_LIKE"/>
    <property type="match status" value="2"/>
</dbReference>
<keyword evidence="1" id="KW-0812">Transmembrane</keyword>
<evidence type="ECO:0000259" key="3">
    <source>
        <dbReference type="PROSITE" id="PS50835"/>
    </source>
</evidence>
<gene>
    <name evidence="4" type="ORF">MONAX_5E005373</name>
</gene>
<dbReference type="SUPFAM" id="SSF48726">
    <property type="entry name" value="Immunoglobulin"/>
    <property type="match status" value="2"/>
</dbReference>
<dbReference type="GO" id="GO:0002729">
    <property type="term" value="P:positive regulation of natural killer cell cytokine production"/>
    <property type="evidence" value="ECO:0007669"/>
    <property type="project" value="InterPro"/>
</dbReference>
<dbReference type="Pfam" id="PF07686">
    <property type="entry name" value="V-set"/>
    <property type="match status" value="1"/>
</dbReference>
<dbReference type="GO" id="GO:0050839">
    <property type="term" value="F:cell adhesion molecule binding"/>
    <property type="evidence" value="ECO:0007669"/>
    <property type="project" value="TreeGrafter"/>
</dbReference>
<feature type="signal peptide" evidence="2">
    <location>
        <begin position="1"/>
        <end position="28"/>
    </location>
</feature>
<keyword evidence="1" id="KW-1133">Transmembrane helix</keyword>
<dbReference type="EMBL" id="CABDUW010000532">
    <property type="protein sequence ID" value="VTJ70935.1"/>
    <property type="molecule type" value="Genomic_DNA"/>
</dbReference>
<dbReference type="InterPro" id="IPR013106">
    <property type="entry name" value="Ig_V-set"/>
</dbReference>
<dbReference type="SMART" id="SM00409">
    <property type="entry name" value="IG"/>
    <property type="match status" value="2"/>
</dbReference>
<feature type="transmembrane region" description="Helical" evidence="1">
    <location>
        <begin position="259"/>
        <end position="281"/>
    </location>
</feature>
<accession>A0A5E4BND4</accession>
<dbReference type="GO" id="GO:0002891">
    <property type="term" value="P:positive regulation of immunoglobulin mediated immune response"/>
    <property type="evidence" value="ECO:0007669"/>
    <property type="project" value="TreeGrafter"/>
</dbReference>
<keyword evidence="2" id="KW-0732">Signal</keyword>
<keyword evidence="1" id="KW-0472">Membrane</keyword>
<evidence type="ECO:0000256" key="1">
    <source>
        <dbReference type="SAM" id="Phobius"/>
    </source>
</evidence>
<dbReference type="InterPro" id="IPR036179">
    <property type="entry name" value="Ig-like_dom_sf"/>
</dbReference>
<dbReference type="AlphaFoldDB" id="A0A5E4BND4"/>
<dbReference type="Proteomes" id="UP000335636">
    <property type="component" value="Unassembled WGS sequence"/>
</dbReference>
<dbReference type="PANTHER" id="PTHR47011">
    <property type="entry name" value="CD226 ANTIGEN"/>
    <property type="match status" value="1"/>
</dbReference>
<feature type="domain" description="Ig-like" evidence="3">
    <location>
        <begin position="9"/>
        <end position="117"/>
    </location>
</feature>